<name>A0A915JXD9_ROMCU</name>
<accession>A0A915JXD9</accession>
<organism evidence="3 4">
    <name type="scientific">Romanomermis culicivorax</name>
    <name type="common">Nematode worm</name>
    <dbReference type="NCBI Taxonomy" id="13658"/>
    <lineage>
        <taxon>Eukaryota</taxon>
        <taxon>Metazoa</taxon>
        <taxon>Ecdysozoa</taxon>
        <taxon>Nematoda</taxon>
        <taxon>Enoplea</taxon>
        <taxon>Dorylaimia</taxon>
        <taxon>Mermithida</taxon>
        <taxon>Mermithoidea</taxon>
        <taxon>Mermithidae</taxon>
        <taxon>Romanomermis</taxon>
    </lineage>
</organism>
<feature type="compositionally biased region" description="Basic residues" evidence="1">
    <location>
        <begin position="38"/>
        <end position="64"/>
    </location>
</feature>
<reference evidence="4" key="1">
    <citation type="submission" date="2022-11" db="UniProtKB">
        <authorList>
            <consortium name="WormBaseParasite"/>
        </authorList>
    </citation>
    <scope>IDENTIFICATION</scope>
</reference>
<evidence type="ECO:0000256" key="2">
    <source>
        <dbReference type="SAM" id="SignalP"/>
    </source>
</evidence>
<keyword evidence="3" id="KW-1185">Reference proteome</keyword>
<dbReference type="WBParaSite" id="nRc.2.0.1.t30753-RA">
    <property type="protein sequence ID" value="nRc.2.0.1.t30753-RA"/>
    <property type="gene ID" value="nRc.2.0.1.g30753"/>
</dbReference>
<feature type="signal peptide" evidence="2">
    <location>
        <begin position="1"/>
        <end position="28"/>
    </location>
</feature>
<evidence type="ECO:0000313" key="3">
    <source>
        <dbReference type="Proteomes" id="UP000887565"/>
    </source>
</evidence>
<feature type="chain" id="PRO_5036742760" evidence="2">
    <location>
        <begin position="29"/>
        <end position="130"/>
    </location>
</feature>
<dbReference type="AlphaFoldDB" id="A0A915JXD9"/>
<sequence length="130" mass="14605">MVRKVECFTFFSIFIFLLVSELILDSWAAGPKAAKPTKVAKPKPKKVVAKKKPPPPAKKPTKVVKRVTPALKIKIINDWNFGPMTNCHKNFTPPTFRVISCPKGDAVNAFMYMECRTCEHKGPKTVMINC</sequence>
<evidence type="ECO:0000313" key="4">
    <source>
        <dbReference type="WBParaSite" id="nRc.2.0.1.t30753-RA"/>
    </source>
</evidence>
<evidence type="ECO:0000256" key="1">
    <source>
        <dbReference type="SAM" id="MobiDB-lite"/>
    </source>
</evidence>
<protein>
    <submittedName>
        <fullName evidence="4">Uncharacterized protein</fullName>
    </submittedName>
</protein>
<feature type="region of interest" description="Disordered" evidence="1">
    <location>
        <begin position="31"/>
        <end position="64"/>
    </location>
</feature>
<proteinExistence type="predicted"/>
<keyword evidence="2" id="KW-0732">Signal</keyword>
<dbReference type="Proteomes" id="UP000887565">
    <property type="component" value="Unplaced"/>
</dbReference>